<name>A0A438D8F4_VITVI</name>
<protein>
    <submittedName>
        <fullName evidence="2">Retrovirus-related Pol polyprotein from transposon RE1</fullName>
    </submittedName>
</protein>
<dbReference type="Pfam" id="PF07727">
    <property type="entry name" value="RVT_2"/>
    <property type="match status" value="1"/>
</dbReference>
<dbReference type="AlphaFoldDB" id="A0A438D8F4"/>
<dbReference type="CDD" id="cd09272">
    <property type="entry name" value="RNase_HI_RT_Ty1"/>
    <property type="match status" value="1"/>
</dbReference>
<dbReference type="EMBL" id="QGNW01001743">
    <property type="protein sequence ID" value="RVW31736.1"/>
    <property type="molecule type" value="Genomic_DNA"/>
</dbReference>
<evidence type="ECO:0000313" key="2">
    <source>
        <dbReference type="EMBL" id="RVW31736.1"/>
    </source>
</evidence>
<dbReference type="SUPFAM" id="SSF56672">
    <property type="entry name" value="DNA/RNA polymerases"/>
    <property type="match status" value="1"/>
</dbReference>
<sequence>MDDNFQPTSSFTSSNNNYKTTIYMATPDTMIDSSWYVDSGAINHVTAEMNNPSLKKPYEGQEKLMIGNGKSLDITHIVVARDMIRPSADLLPIASDIQSRLPQPTQTPLSDVHTSPTLQQSMSLSIHAPTPCHPMITRAKVSIFKLKVYAALKHPFSFSPGPSEPMCVKLQGPGLIGLKMHYCSRVFKIQADVSLFLYKTKGIILMLLVYVDDILITRNNSITISDLVHDLNKSFLLKDLGSLHYFQGIKAFQDETSLYLTQSKYIADLLQKINMDAAKPLPTLAISGKVLFKLDGDPMDNPTMYRSTIGALQYVTITRPDISYMVRKLSQFLRSPIEIHRKAYWASCLDDRRSTSGYCVYLGGNLISWSSKKQVLLLGLALNQNIEP</sequence>
<feature type="domain" description="Reverse transcriptase Ty1/copia-type" evidence="1">
    <location>
        <begin position="196"/>
        <end position="281"/>
    </location>
</feature>
<reference evidence="2 3" key="1">
    <citation type="journal article" date="2018" name="PLoS Genet.">
        <title>Population sequencing reveals clonal diversity and ancestral inbreeding in the grapevine cultivar Chardonnay.</title>
        <authorList>
            <person name="Roach M.J."/>
            <person name="Johnson D.L."/>
            <person name="Bohlmann J."/>
            <person name="van Vuuren H.J."/>
            <person name="Jones S.J."/>
            <person name="Pretorius I.S."/>
            <person name="Schmidt S.A."/>
            <person name="Borneman A.R."/>
        </authorList>
    </citation>
    <scope>NUCLEOTIDE SEQUENCE [LARGE SCALE GENOMIC DNA]</scope>
    <source>
        <strain evidence="3">cv. Chardonnay</strain>
        <tissue evidence="2">Leaf</tissue>
    </source>
</reference>
<organism evidence="2 3">
    <name type="scientific">Vitis vinifera</name>
    <name type="common">Grape</name>
    <dbReference type="NCBI Taxonomy" id="29760"/>
    <lineage>
        <taxon>Eukaryota</taxon>
        <taxon>Viridiplantae</taxon>
        <taxon>Streptophyta</taxon>
        <taxon>Embryophyta</taxon>
        <taxon>Tracheophyta</taxon>
        <taxon>Spermatophyta</taxon>
        <taxon>Magnoliopsida</taxon>
        <taxon>eudicotyledons</taxon>
        <taxon>Gunneridae</taxon>
        <taxon>Pentapetalae</taxon>
        <taxon>rosids</taxon>
        <taxon>Vitales</taxon>
        <taxon>Vitaceae</taxon>
        <taxon>Viteae</taxon>
        <taxon>Vitis</taxon>
    </lineage>
</organism>
<proteinExistence type="predicted"/>
<dbReference type="InterPro" id="IPR013103">
    <property type="entry name" value="RVT_2"/>
</dbReference>
<comment type="caution">
    <text evidence="2">The sequence shown here is derived from an EMBL/GenBank/DDBJ whole genome shotgun (WGS) entry which is preliminary data.</text>
</comment>
<dbReference type="InterPro" id="IPR043502">
    <property type="entry name" value="DNA/RNA_pol_sf"/>
</dbReference>
<evidence type="ECO:0000259" key="1">
    <source>
        <dbReference type="Pfam" id="PF07727"/>
    </source>
</evidence>
<dbReference type="Proteomes" id="UP000288805">
    <property type="component" value="Unassembled WGS sequence"/>
</dbReference>
<dbReference type="PANTHER" id="PTHR11439:SF500">
    <property type="entry name" value="RNA-DIRECTED DNA POLYMERASE"/>
    <property type="match status" value="1"/>
</dbReference>
<gene>
    <name evidence="2" type="primary">RE1_916</name>
    <name evidence="2" type="ORF">CK203_117304</name>
</gene>
<evidence type="ECO:0000313" key="3">
    <source>
        <dbReference type="Proteomes" id="UP000288805"/>
    </source>
</evidence>
<dbReference type="PANTHER" id="PTHR11439">
    <property type="entry name" value="GAG-POL-RELATED RETROTRANSPOSON"/>
    <property type="match status" value="1"/>
</dbReference>
<accession>A0A438D8F4</accession>